<evidence type="ECO:0000256" key="1">
    <source>
        <dbReference type="SAM" id="MobiDB-lite"/>
    </source>
</evidence>
<feature type="region of interest" description="Disordered" evidence="1">
    <location>
        <begin position="1"/>
        <end position="49"/>
    </location>
</feature>
<evidence type="ECO:0000313" key="2">
    <source>
        <dbReference type="EMBL" id="KAL1799429.1"/>
    </source>
</evidence>
<sequence>MANIKTFLSAKPSRRSHDNDSAENDHSISMDSNTGMNRINSAPKMSLRREDTSRLMAGFQKVFGYHRRNNSVPPSSDLDIPSPSSTPAAATSVSTPKKLYHFQSPKQTKHATPTPPLPFTANDTIFESKTTMLSSMVPSSTPPTNPSAPPTSAHSETSTPSEERVGVTSTTPLTKSANLPAKADVEIQADLSLATDVDTRAESHPILRTTSQLMVVEPTHNSSDAYTNELESAMADRRAAEKLLAQRHAAIKPQANTSERLKPLGIVLEKKEPGESRNIARLPSSLSPASRLRTSLGTSNEAIEAVRRRKAIKDLAFFAADGCPTNIEIMDQINAHFRLKDRHDDSEIPDVTFNVNGVSICASEMPKGSVERNWIIRHNAVVNNAELVERRLMNSDDHEMIVAQLFPEDCRHILKPEHFEIFMNGLGEEGILTKAQAKSIATVAVSLEEFEQGAYYVQDWRKQHGHRRNPTTAVIFDIPRQASRGVLSFPSHQTNSLSQHELYYYLRILVEAAVYDQKFWKGYFFPNARGRFNDFYEAHKITQENCLLPPSLTDYKRDWTHREVRLLHRGRLICDLLKQYEAGEVTDFGIVRAIRATFVGIPAQPSWCPEDLESFLYHRINESGLAVSKIPEILALHPEHDTTFANYRLRQHVINGLRDRAEQFEKEEATRLREIGRSYMTFKQANRRGTTMWERMKERWRKAFGKKQVVVPFDPFAPEHAVEE</sequence>
<feature type="compositionally biased region" description="Polar residues" evidence="1">
    <location>
        <begin position="167"/>
        <end position="177"/>
    </location>
</feature>
<keyword evidence="3" id="KW-1185">Reference proteome</keyword>
<feature type="region of interest" description="Disordered" evidence="1">
    <location>
        <begin position="66"/>
        <end position="122"/>
    </location>
</feature>
<feature type="compositionally biased region" description="Polar residues" evidence="1">
    <location>
        <begin position="29"/>
        <end position="40"/>
    </location>
</feature>
<organism evidence="2 3">
    <name type="scientific">Alternaria dauci</name>
    <dbReference type="NCBI Taxonomy" id="48095"/>
    <lineage>
        <taxon>Eukaryota</taxon>
        <taxon>Fungi</taxon>
        <taxon>Dikarya</taxon>
        <taxon>Ascomycota</taxon>
        <taxon>Pezizomycotina</taxon>
        <taxon>Dothideomycetes</taxon>
        <taxon>Pleosporomycetidae</taxon>
        <taxon>Pleosporales</taxon>
        <taxon>Pleosporineae</taxon>
        <taxon>Pleosporaceae</taxon>
        <taxon>Alternaria</taxon>
        <taxon>Alternaria sect. Porri</taxon>
    </lineage>
</organism>
<reference evidence="2 3" key="1">
    <citation type="submission" date="2024-09" db="EMBL/GenBank/DDBJ databases">
        <title>T2T genomes of carrot and Alternaria dauci and their utility for understanding host-pathogen interaction during carrot leaf blight disease.</title>
        <authorList>
            <person name="Liu W."/>
            <person name="Xu S."/>
            <person name="Ou C."/>
            <person name="Liu X."/>
            <person name="Zhuang F."/>
            <person name="Deng X.W."/>
        </authorList>
    </citation>
    <scope>NUCLEOTIDE SEQUENCE [LARGE SCALE GENOMIC DNA]</scope>
    <source>
        <strain evidence="2 3">A2016</strain>
    </source>
</reference>
<comment type="caution">
    <text evidence="2">The sequence shown here is derived from an EMBL/GenBank/DDBJ whole genome shotgun (WGS) entry which is preliminary data.</text>
</comment>
<dbReference type="EMBL" id="JBHGVX010000002">
    <property type="protein sequence ID" value="KAL1799429.1"/>
    <property type="molecule type" value="Genomic_DNA"/>
</dbReference>
<feature type="compositionally biased region" description="Basic and acidic residues" evidence="1">
    <location>
        <begin position="15"/>
        <end position="28"/>
    </location>
</feature>
<proteinExistence type="predicted"/>
<dbReference type="RefSeq" id="XP_069310013.1">
    <property type="nucleotide sequence ID" value="XM_069448744.1"/>
</dbReference>
<gene>
    <name evidence="2" type="ORF">ACET3X_003466</name>
</gene>
<dbReference type="Proteomes" id="UP001578633">
    <property type="component" value="Chromosome 2"/>
</dbReference>
<accession>A0ABR3UUS3</accession>
<feature type="compositionally biased region" description="Pro residues" evidence="1">
    <location>
        <begin position="140"/>
        <end position="149"/>
    </location>
</feature>
<protein>
    <submittedName>
        <fullName evidence="2">Uncharacterized protein</fullName>
    </submittedName>
</protein>
<name>A0ABR3UUS3_9PLEO</name>
<dbReference type="GeneID" id="96083788"/>
<evidence type="ECO:0000313" key="3">
    <source>
        <dbReference type="Proteomes" id="UP001578633"/>
    </source>
</evidence>
<feature type="region of interest" description="Disordered" evidence="1">
    <location>
        <begin position="134"/>
        <end position="179"/>
    </location>
</feature>
<feature type="compositionally biased region" description="Low complexity" evidence="1">
    <location>
        <begin position="71"/>
        <end position="96"/>
    </location>
</feature>